<dbReference type="InterPro" id="IPR011761">
    <property type="entry name" value="ATP-grasp"/>
</dbReference>
<protein>
    <recommendedName>
        <fullName evidence="2">ATP-grasp domain-containing protein</fullName>
    </recommendedName>
</protein>
<evidence type="ECO:0000259" key="2">
    <source>
        <dbReference type="PROSITE" id="PS50975"/>
    </source>
</evidence>
<dbReference type="EMBL" id="CP120988">
    <property type="protein sequence ID" value="WLQ55355.1"/>
    <property type="molecule type" value="Genomic_DNA"/>
</dbReference>
<dbReference type="RefSeq" id="WP_306106127.1">
    <property type="nucleotide sequence ID" value="NZ_CP120988.1"/>
</dbReference>
<dbReference type="PROSITE" id="PS50975">
    <property type="entry name" value="ATP_GRASP"/>
    <property type="match status" value="1"/>
</dbReference>
<dbReference type="Gene3D" id="3.30.470.20">
    <property type="entry name" value="ATP-grasp fold, B domain"/>
    <property type="match status" value="1"/>
</dbReference>
<sequence length="413" mass="43268">MTAAGGTVRFGSCDAERQWRPQGLAQLPALRDPHAERLLSGMDELLAALCRPGDVLLTHHRPPAAFTEMMHAAGFGARHLPVPGPTGEPVEERLAAHGMDTAGLAGLACAPYAVLPSTRAALTRMGLEGQQPDAGTVRRVNSKTFSTRLGFPGSGVVVTSADELRSAAGGAPCVVKDPYGVSGQGNFVVETAAQLDRLLRALARREDRIEFVVQPLYERAADFVTHLDIDPAGQVTWHGTRELVNEGHSFRGSGPAGAALLEQLDRAGYRETVEAVAAAVAAEGYHGPLAVDSMTTTSGELVPVLEVNARFSPALIAARLGVGLRMAFVPVAEDDYFERLVHALSDAGLLAGDGGPGILPLAASTLAPPRGWLFYGIFGDREDGTEPDLTPVLNGLAPRTGPVGTAAHHLEGT</sequence>
<keyword evidence="1" id="KW-0067">ATP-binding</keyword>
<evidence type="ECO:0000256" key="1">
    <source>
        <dbReference type="PROSITE-ProRule" id="PRU00409"/>
    </source>
</evidence>
<keyword evidence="1" id="KW-0547">Nucleotide-binding</keyword>
<dbReference type="SUPFAM" id="SSF56059">
    <property type="entry name" value="Glutathione synthetase ATP-binding domain-like"/>
    <property type="match status" value="1"/>
</dbReference>
<dbReference type="PANTHER" id="PTHR37018:SF1">
    <property type="entry name" value="CULTURE SPECIFIC PROTEIN, PUTATIVE (AFU_ORTHOLOGUE AFUA_2G00130)-RELATED"/>
    <property type="match status" value="1"/>
</dbReference>
<organism evidence="3 4">
    <name type="scientific">Streptomyces poriferorum</name>
    <dbReference type="NCBI Taxonomy" id="2798799"/>
    <lineage>
        <taxon>Bacteria</taxon>
        <taxon>Bacillati</taxon>
        <taxon>Actinomycetota</taxon>
        <taxon>Actinomycetes</taxon>
        <taxon>Kitasatosporales</taxon>
        <taxon>Streptomycetaceae</taxon>
        <taxon>Streptomyces</taxon>
    </lineage>
</organism>
<dbReference type="Proteomes" id="UP001235744">
    <property type="component" value="Chromosome"/>
</dbReference>
<evidence type="ECO:0000313" key="3">
    <source>
        <dbReference type="EMBL" id="WLQ55355.1"/>
    </source>
</evidence>
<dbReference type="InterPro" id="IPR053269">
    <property type="entry name" value="Asp-Met_ligase"/>
</dbReference>
<proteinExistence type="predicted"/>
<gene>
    <name evidence="3" type="ORF">P8A19_07835</name>
</gene>
<name>A0ABY9IJC0_9ACTN</name>
<evidence type="ECO:0000313" key="4">
    <source>
        <dbReference type="Proteomes" id="UP001235744"/>
    </source>
</evidence>
<dbReference type="PANTHER" id="PTHR37018">
    <property type="entry name" value="CULTURE SPECIFIC PROTEIN, PUTATIVE (AFU_ORTHOLOGUE AFUA_2G00130)-RELATED"/>
    <property type="match status" value="1"/>
</dbReference>
<keyword evidence="4" id="KW-1185">Reference proteome</keyword>
<accession>A0ABY9IJC0</accession>
<feature type="domain" description="ATP-grasp" evidence="2">
    <location>
        <begin position="143"/>
        <end position="333"/>
    </location>
</feature>
<reference evidence="3 4" key="1">
    <citation type="submission" date="2023-03" db="EMBL/GenBank/DDBJ databases">
        <title>Isolation and description of six Streptomyces strains from soil environments, able to metabolize different microbial glucans.</title>
        <authorList>
            <person name="Widen T."/>
            <person name="Larsbrink J."/>
        </authorList>
    </citation>
    <scope>NUCLEOTIDE SEQUENCE [LARGE SCALE GENOMIC DNA]</scope>
    <source>
        <strain evidence="3 4">Alt2</strain>
    </source>
</reference>